<proteinExistence type="predicted"/>
<protein>
    <submittedName>
        <fullName evidence="1">Uncharacterized protein</fullName>
    </submittedName>
</protein>
<dbReference type="AlphaFoldDB" id="A0A9D4FQ34"/>
<organism evidence="1 2">
    <name type="scientific">Dreissena polymorpha</name>
    <name type="common">Zebra mussel</name>
    <name type="synonym">Mytilus polymorpha</name>
    <dbReference type="NCBI Taxonomy" id="45954"/>
    <lineage>
        <taxon>Eukaryota</taxon>
        <taxon>Metazoa</taxon>
        <taxon>Spiralia</taxon>
        <taxon>Lophotrochozoa</taxon>
        <taxon>Mollusca</taxon>
        <taxon>Bivalvia</taxon>
        <taxon>Autobranchia</taxon>
        <taxon>Heteroconchia</taxon>
        <taxon>Euheterodonta</taxon>
        <taxon>Imparidentia</taxon>
        <taxon>Neoheterodontei</taxon>
        <taxon>Myida</taxon>
        <taxon>Dreissenoidea</taxon>
        <taxon>Dreissenidae</taxon>
        <taxon>Dreissena</taxon>
    </lineage>
</organism>
<name>A0A9D4FQ34_DREPO</name>
<accession>A0A9D4FQ34</accession>
<sequence>MIHLQIQANVIEIGYWKLRKHDVVIIIRYVVLPTLPKASPTFAHKGSDIVAVN</sequence>
<evidence type="ECO:0000313" key="1">
    <source>
        <dbReference type="EMBL" id="KAH3802913.1"/>
    </source>
</evidence>
<evidence type="ECO:0000313" key="2">
    <source>
        <dbReference type="Proteomes" id="UP000828390"/>
    </source>
</evidence>
<keyword evidence="2" id="KW-1185">Reference proteome</keyword>
<dbReference type="Proteomes" id="UP000828390">
    <property type="component" value="Unassembled WGS sequence"/>
</dbReference>
<dbReference type="EMBL" id="JAIWYP010000007">
    <property type="protein sequence ID" value="KAH3802913.1"/>
    <property type="molecule type" value="Genomic_DNA"/>
</dbReference>
<reference evidence="1" key="1">
    <citation type="journal article" date="2019" name="bioRxiv">
        <title>The Genome of the Zebra Mussel, Dreissena polymorpha: A Resource for Invasive Species Research.</title>
        <authorList>
            <person name="McCartney M.A."/>
            <person name="Auch B."/>
            <person name="Kono T."/>
            <person name="Mallez S."/>
            <person name="Zhang Y."/>
            <person name="Obille A."/>
            <person name="Becker A."/>
            <person name="Abrahante J.E."/>
            <person name="Garbe J."/>
            <person name="Badalamenti J.P."/>
            <person name="Herman A."/>
            <person name="Mangelson H."/>
            <person name="Liachko I."/>
            <person name="Sullivan S."/>
            <person name="Sone E.D."/>
            <person name="Koren S."/>
            <person name="Silverstein K.A.T."/>
            <person name="Beckman K.B."/>
            <person name="Gohl D.M."/>
        </authorList>
    </citation>
    <scope>NUCLEOTIDE SEQUENCE</scope>
    <source>
        <strain evidence="1">Duluth1</strain>
        <tissue evidence="1">Whole animal</tissue>
    </source>
</reference>
<comment type="caution">
    <text evidence="1">The sequence shown here is derived from an EMBL/GenBank/DDBJ whole genome shotgun (WGS) entry which is preliminary data.</text>
</comment>
<reference evidence="1" key="2">
    <citation type="submission" date="2020-11" db="EMBL/GenBank/DDBJ databases">
        <authorList>
            <person name="McCartney M.A."/>
            <person name="Auch B."/>
            <person name="Kono T."/>
            <person name="Mallez S."/>
            <person name="Becker A."/>
            <person name="Gohl D.M."/>
            <person name="Silverstein K.A.T."/>
            <person name="Koren S."/>
            <person name="Bechman K.B."/>
            <person name="Herman A."/>
            <person name="Abrahante J.E."/>
            <person name="Garbe J."/>
        </authorList>
    </citation>
    <scope>NUCLEOTIDE SEQUENCE</scope>
    <source>
        <strain evidence="1">Duluth1</strain>
        <tissue evidence="1">Whole animal</tissue>
    </source>
</reference>
<gene>
    <name evidence="1" type="ORF">DPMN_156610</name>
</gene>